<dbReference type="STRING" id="1314782.A0A165TL90"/>
<dbReference type="EMBL" id="KV425565">
    <property type="protein sequence ID" value="KZT26841.1"/>
    <property type="molecule type" value="Genomic_DNA"/>
</dbReference>
<evidence type="ECO:0000256" key="5">
    <source>
        <dbReference type="ARBA" id="ARBA00023033"/>
    </source>
</evidence>
<dbReference type="GO" id="GO:0004497">
    <property type="term" value="F:monooxygenase activity"/>
    <property type="evidence" value="ECO:0007669"/>
    <property type="project" value="UniProtKB-KW"/>
</dbReference>
<dbReference type="PANTHER" id="PTHR13789:SF236">
    <property type="entry name" value="MONOOXYGENASE, PUTATIVE (AFU_ORTHOLOGUE AFUA_6G12060)-RELATED"/>
    <property type="match status" value="1"/>
</dbReference>
<accession>A0A165TL90</accession>
<keyword evidence="3" id="KW-0274">FAD</keyword>
<keyword evidence="5" id="KW-0503">Monooxygenase</keyword>
<reference evidence="8 9" key="1">
    <citation type="journal article" date="2016" name="Mol. Biol. Evol.">
        <title>Comparative Genomics of Early-Diverging Mushroom-Forming Fungi Provides Insights into the Origins of Lignocellulose Decay Capabilities.</title>
        <authorList>
            <person name="Nagy L.G."/>
            <person name="Riley R."/>
            <person name="Tritt A."/>
            <person name="Adam C."/>
            <person name="Daum C."/>
            <person name="Floudas D."/>
            <person name="Sun H."/>
            <person name="Yadav J.S."/>
            <person name="Pangilinan J."/>
            <person name="Larsson K.H."/>
            <person name="Matsuura K."/>
            <person name="Barry K."/>
            <person name="Labutti K."/>
            <person name="Kuo R."/>
            <person name="Ohm R.A."/>
            <person name="Bhattacharya S.S."/>
            <person name="Shirouzu T."/>
            <person name="Yoshinaga Y."/>
            <person name="Martin F.M."/>
            <person name="Grigoriev I.V."/>
            <person name="Hibbett D.S."/>
        </authorList>
    </citation>
    <scope>NUCLEOTIDE SEQUENCE [LARGE SCALE GENOMIC DNA]</scope>
    <source>
        <strain evidence="8 9">HHB14362 ss-1</strain>
    </source>
</reference>
<dbReference type="InParanoid" id="A0A165TL90"/>
<name>A0A165TL90_9AGAM</name>
<dbReference type="PANTHER" id="PTHR13789">
    <property type="entry name" value="MONOOXYGENASE"/>
    <property type="match status" value="1"/>
</dbReference>
<keyword evidence="4" id="KW-0560">Oxidoreductase</keyword>
<proteinExistence type="inferred from homology"/>
<keyword evidence="9" id="KW-1185">Reference proteome</keyword>
<dbReference type="OrthoDB" id="9993796at2759"/>
<dbReference type="InterPro" id="IPR002938">
    <property type="entry name" value="FAD-bd"/>
</dbReference>
<evidence type="ECO:0000256" key="6">
    <source>
        <dbReference type="SAM" id="Phobius"/>
    </source>
</evidence>
<dbReference type="AlphaFoldDB" id="A0A165TL90"/>
<dbReference type="PRINTS" id="PR00420">
    <property type="entry name" value="RNGMNOXGNASE"/>
</dbReference>
<comment type="similarity">
    <text evidence="1">Belongs to the paxM FAD-dependent monooxygenase family.</text>
</comment>
<dbReference type="InterPro" id="IPR036188">
    <property type="entry name" value="FAD/NAD-bd_sf"/>
</dbReference>
<dbReference type="SUPFAM" id="SSF54373">
    <property type="entry name" value="FAD-linked reductases, C-terminal domain"/>
    <property type="match status" value="1"/>
</dbReference>
<dbReference type="Proteomes" id="UP000076761">
    <property type="component" value="Unassembled WGS sequence"/>
</dbReference>
<evidence type="ECO:0000259" key="7">
    <source>
        <dbReference type="Pfam" id="PF01494"/>
    </source>
</evidence>
<evidence type="ECO:0000313" key="9">
    <source>
        <dbReference type="Proteomes" id="UP000076761"/>
    </source>
</evidence>
<evidence type="ECO:0000256" key="4">
    <source>
        <dbReference type="ARBA" id="ARBA00023002"/>
    </source>
</evidence>
<dbReference type="GO" id="GO:0071949">
    <property type="term" value="F:FAD binding"/>
    <property type="evidence" value="ECO:0007669"/>
    <property type="project" value="InterPro"/>
</dbReference>
<dbReference type="SUPFAM" id="SSF51905">
    <property type="entry name" value="FAD/NAD(P)-binding domain"/>
    <property type="match status" value="1"/>
</dbReference>
<keyword evidence="2" id="KW-0285">Flavoprotein</keyword>
<evidence type="ECO:0000256" key="2">
    <source>
        <dbReference type="ARBA" id="ARBA00022630"/>
    </source>
</evidence>
<gene>
    <name evidence="8" type="ORF">NEOLEDRAFT_1155550</name>
</gene>
<keyword evidence="6" id="KW-0812">Transmembrane</keyword>
<keyword evidence="6" id="KW-1133">Transmembrane helix</keyword>
<organism evidence="8 9">
    <name type="scientific">Neolentinus lepideus HHB14362 ss-1</name>
    <dbReference type="NCBI Taxonomy" id="1314782"/>
    <lineage>
        <taxon>Eukaryota</taxon>
        <taxon>Fungi</taxon>
        <taxon>Dikarya</taxon>
        <taxon>Basidiomycota</taxon>
        <taxon>Agaricomycotina</taxon>
        <taxon>Agaricomycetes</taxon>
        <taxon>Gloeophyllales</taxon>
        <taxon>Gloeophyllaceae</taxon>
        <taxon>Neolentinus</taxon>
    </lineage>
</organism>
<keyword evidence="6" id="KW-0472">Membrane</keyword>
<sequence length="461" mass="51928">MTSDVENSDRLKVIIVGAGLGGCAAALAMHHAGFEVLIYEKIKKFLRLGDSLGLGENALRLLQRWGLHEQLIKIGNKSDNMQIRRWHDGKILAVQPLMDMAGYIGHRGDYHDAFLERVRECGIPIHMGHKVVQFTEDKPSVILEDGREEEADLIIGADGIKSLARELVLGFRDAPKSSGYACFRAYFKGGPLKAVPECQSLIQKDCVNIWIGNDVHLVQNTLRDGEEFNWILTHKDTADIKESWFQPGDMEEVRRLVRDLDRRIASAVEKTDACLDWKICYRDPLPTWVSRSHKIVLLGDSCHAHLPTSAQGASQATESAAVLAVCLKLAGKDNISLATRTYEKLRFDRVRQSQLNGEDVRDRWHNVLKNVDAGKEIDPDDVKIKNRWLYPFDAEADTYARWDEVSRIVHEELISNNIRPLFDPKTGPARTLVEYDALGKRKAPEQNIAVDPPMPQQVVAC</sequence>
<evidence type="ECO:0000256" key="3">
    <source>
        <dbReference type="ARBA" id="ARBA00022827"/>
    </source>
</evidence>
<feature type="domain" description="FAD-binding" evidence="7">
    <location>
        <begin position="11"/>
        <end position="330"/>
    </location>
</feature>
<dbReference type="Gene3D" id="3.50.50.60">
    <property type="entry name" value="FAD/NAD(P)-binding domain"/>
    <property type="match status" value="1"/>
</dbReference>
<dbReference type="Pfam" id="PF01494">
    <property type="entry name" value="FAD_binding_3"/>
    <property type="match status" value="1"/>
</dbReference>
<evidence type="ECO:0000313" key="8">
    <source>
        <dbReference type="EMBL" id="KZT26841.1"/>
    </source>
</evidence>
<protein>
    <submittedName>
        <fullName evidence="8">FAD/NAD(P)-binding domain-containing protein</fullName>
    </submittedName>
</protein>
<dbReference type="InterPro" id="IPR050493">
    <property type="entry name" value="FAD-dep_Monooxygenase_BioMet"/>
</dbReference>
<evidence type="ECO:0000256" key="1">
    <source>
        <dbReference type="ARBA" id="ARBA00007992"/>
    </source>
</evidence>
<feature type="transmembrane region" description="Helical" evidence="6">
    <location>
        <begin position="13"/>
        <end position="38"/>
    </location>
</feature>